<dbReference type="InterPro" id="IPR037401">
    <property type="entry name" value="SnoaL-like"/>
</dbReference>
<dbReference type="Proteomes" id="UP001364224">
    <property type="component" value="Unassembled WGS sequence"/>
</dbReference>
<dbReference type="EMBL" id="JAZHRV010000001">
    <property type="protein sequence ID" value="MEH2555805.1"/>
    <property type="molecule type" value="Genomic_DNA"/>
</dbReference>
<dbReference type="RefSeq" id="WP_334480981.1">
    <property type="nucleotide sequence ID" value="NZ_JAZHRV010000001.1"/>
</dbReference>
<dbReference type="SUPFAM" id="SSF54427">
    <property type="entry name" value="NTF2-like"/>
    <property type="match status" value="1"/>
</dbReference>
<evidence type="ECO:0000259" key="1">
    <source>
        <dbReference type="Pfam" id="PF12680"/>
    </source>
</evidence>
<gene>
    <name evidence="2" type="ORF">V1286_003334</name>
</gene>
<comment type="caution">
    <text evidence="2">The sequence shown here is derived from an EMBL/GenBank/DDBJ whole genome shotgun (WGS) entry which is preliminary data.</text>
</comment>
<keyword evidence="3" id="KW-1185">Reference proteome</keyword>
<accession>A0ABU8BB83</accession>
<dbReference type="InterPro" id="IPR032710">
    <property type="entry name" value="NTF2-like_dom_sf"/>
</dbReference>
<evidence type="ECO:0000313" key="3">
    <source>
        <dbReference type="Proteomes" id="UP001364224"/>
    </source>
</evidence>
<evidence type="ECO:0000313" key="2">
    <source>
        <dbReference type="EMBL" id="MEH2555805.1"/>
    </source>
</evidence>
<proteinExistence type="predicted"/>
<protein>
    <submittedName>
        <fullName evidence="2">Nuclear transport factor 2 (NTF2) superfamily protein</fullName>
    </submittedName>
</protein>
<feature type="domain" description="SnoaL-like" evidence="1">
    <location>
        <begin position="24"/>
        <end position="121"/>
    </location>
</feature>
<dbReference type="Gene3D" id="3.10.450.50">
    <property type="match status" value="1"/>
</dbReference>
<organism evidence="2 3">
    <name type="scientific">Bradyrhizobium algeriense</name>
    <dbReference type="NCBI Taxonomy" id="634784"/>
    <lineage>
        <taxon>Bacteria</taxon>
        <taxon>Pseudomonadati</taxon>
        <taxon>Pseudomonadota</taxon>
        <taxon>Alphaproteobacteria</taxon>
        <taxon>Hyphomicrobiales</taxon>
        <taxon>Nitrobacteraceae</taxon>
        <taxon>Bradyrhizobium</taxon>
    </lineage>
</organism>
<name>A0ABU8BB83_9BRAD</name>
<dbReference type="Pfam" id="PF12680">
    <property type="entry name" value="SnoaL_2"/>
    <property type="match status" value="1"/>
</dbReference>
<sequence>MAADRAIRELTFGDAEAVLSRAQRLLNTGDISEVMKTFASDVVVRFADFPETHGRAPLEAFLRARFARQKNYRLQKQLRAVSGNVIVCHWDAEWEDGLDGRQMEGRGIELLTMRGDEIAKWEATFNVWGKDDAPSLPIV</sequence>
<reference evidence="2 3" key="1">
    <citation type="submission" date="2024-02" db="EMBL/GenBank/DDBJ databases">
        <title>Adaptive strategies in a cosmopolitan and abundant soil bacterium.</title>
        <authorList>
            <person name="Carini P."/>
        </authorList>
    </citation>
    <scope>NUCLEOTIDE SEQUENCE [LARGE SCALE GENOMIC DNA]</scope>
    <source>
        <strain evidence="2 3">AZCC 1608</strain>
    </source>
</reference>